<dbReference type="GO" id="GO:0016301">
    <property type="term" value="F:kinase activity"/>
    <property type="evidence" value="ECO:0007669"/>
    <property type="project" value="UniProtKB-KW"/>
</dbReference>
<reference evidence="4 5" key="1">
    <citation type="submission" date="2019-10" db="EMBL/GenBank/DDBJ databases">
        <title>Whole genome shotgun sequence of Streptomyces angustmyceticus NBRC 3934.</title>
        <authorList>
            <person name="Hosoyama A."/>
            <person name="Ichikawa N."/>
            <person name="Kimura A."/>
            <person name="Kitahashi Y."/>
            <person name="Komaki H."/>
            <person name="Uohara A."/>
        </authorList>
    </citation>
    <scope>NUCLEOTIDE SEQUENCE [LARGE SCALE GENOMIC DNA]</scope>
    <source>
        <strain evidence="4 5">NBRC 3934</strain>
    </source>
</reference>
<dbReference type="InterPro" id="IPR001206">
    <property type="entry name" value="Diacylglycerol_kinase_cat_dom"/>
</dbReference>
<dbReference type="InterPro" id="IPR016064">
    <property type="entry name" value="NAD/diacylglycerol_kinase_sf"/>
</dbReference>
<gene>
    <name evidence="4" type="ORF">San01_17250</name>
</gene>
<dbReference type="PANTHER" id="PTHR12358:SF54">
    <property type="entry name" value="SPHINGOSINE KINASE RELATED PROTEIN"/>
    <property type="match status" value="1"/>
</dbReference>
<sequence>MRRADERGLSAPAMTENTFRPVAAARRPYLIVNPRSGGGKASRFRIAEKARALGAQVLLLDPSRPQDLATVARRAVDDGADLLGVAAGDGTQALVAGVAAKNGVPFVVIPAGTRNHFAMDLGLDRDDPSAALEALTDGVELRVDLGFAGERVFVNNVSFGAYAALVQDPAYREDKIGTTVRILPEFLARHQGPELVVRAGLLTVDRPDAVLVSNNPYRADDPAGLGRRAQLDSGLLGVLAARAETPAETAARLREGQTHGLTNLATSEEVVVDADVPFIPVGLDGEAVTLPTPVRCRIIPGTLRVRVPRHRPGVAPAERPPGRGAIRRVASAVGRTVHGRHTG</sequence>
<dbReference type="InterPro" id="IPR050187">
    <property type="entry name" value="Lipid_Phosphate_FormReg"/>
</dbReference>
<keyword evidence="4" id="KW-0418">Kinase</keyword>
<protein>
    <submittedName>
        <fullName evidence="4">Diacylglycerol kinase</fullName>
    </submittedName>
</protein>
<evidence type="ECO:0000256" key="2">
    <source>
        <dbReference type="ARBA" id="ARBA00005983"/>
    </source>
</evidence>
<dbReference type="PANTHER" id="PTHR12358">
    <property type="entry name" value="SPHINGOSINE KINASE"/>
    <property type="match status" value="1"/>
</dbReference>
<dbReference type="Pfam" id="PF00781">
    <property type="entry name" value="DAGK_cat"/>
    <property type="match status" value="1"/>
</dbReference>
<evidence type="ECO:0000313" key="4">
    <source>
        <dbReference type="EMBL" id="GES29238.1"/>
    </source>
</evidence>
<feature type="domain" description="DAGKc" evidence="3">
    <location>
        <begin position="23"/>
        <end position="151"/>
    </location>
</feature>
<keyword evidence="5" id="KW-1185">Reference proteome</keyword>
<dbReference type="SUPFAM" id="SSF111331">
    <property type="entry name" value="NAD kinase/diacylglycerol kinase-like"/>
    <property type="match status" value="1"/>
</dbReference>
<comment type="caution">
    <text evidence="4">The sequence shown here is derived from an EMBL/GenBank/DDBJ whole genome shotgun (WGS) entry which is preliminary data.</text>
</comment>
<dbReference type="EMBL" id="BLAG01000005">
    <property type="protein sequence ID" value="GES29238.1"/>
    <property type="molecule type" value="Genomic_DNA"/>
</dbReference>
<evidence type="ECO:0000259" key="3">
    <source>
        <dbReference type="PROSITE" id="PS50146"/>
    </source>
</evidence>
<keyword evidence="4" id="KW-0808">Transferase</keyword>
<evidence type="ECO:0000313" key="5">
    <source>
        <dbReference type="Proteomes" id="UP000325598"/>
    </source>
</evidence>
<dbReference type="Gene3D" id="3.40.50.10330">
    <property type="entry name" value="Probable inorganic polyphosphate/atp-NAD kinase, domain 1"/>
    <property type="match status" value="1"/>
</dbReference>
<dbReference type="Proteomes" id="UP000325598">
    <property type="component" value="Unassembled WGS sequence"/>
</dbReference>
<organism evidence="4 5">
    <name type="scientific">Streptomyces angustmyceticus</name>
    <dbReference type="NCBI Taxonomy" id="285578"/>
    <lineage>
        <taxon>Bacteria</taxon>
        <taxon>Bacillati</taxon>
        <taxon>Actinomycetota</taxon>
        <taxon>Actinomycetes</taxon>
        <taxon>Kitasatosporales</taxon>
        <taxon>Streptomycetaceae</taxon>
        <taxon>Streptomyces</taxon>
    </lineage>
</organism>
<comment type="cofactor">
    <cofactor evidence="1">
        <name>Mg(2+)</name>
        <dbReference type="ChEBI" id="CHEBI:18420"/>
    </cofactor>
</comment>
<comment type="similarity">
    <text evidence="2">Belongs to the diacylglycerol/lipid kinase family.</text>
</comment>
<accession>A0A5J4LF07</accession>
<dbReference type="AlphaFoldDB" id="A0A5J4LF07"/>
<name>A0A5J4LF07_9ACTN</name>
<proteinExistence type="inferred from homology"/>
<dbReference type="InterPro" id="IPR017438">
    <property type="entry name" value="ATP-NAD_kinase_N"/>
</dbReference>
<evidence type="ECO:0000256" key="1">
    <source>
        <dbReference type="ARBA" id="ARBA00001946"/>
    </source>
</evidence>
<dbReference type="Gene3D" id="2.60.200.40">
    <property type="match status" value="1"/>
</dbReference>
<dbReference type="PROSITE" id="PS50146">
    <property type="entry name" value="DAGK"/>
    <property type="match status" value="1"/>
</dbReference>